<dbReference type="AlphaFoldDB" id="Q4S1D0"/>
<organism evidence="2">
    <name type="scientific">Tetraodon nigroviridis</name>
    <name type="common">Spotted green pufferfish</name>
    <name type="synonym">Chelonodon nigroviridis</name>
    <dbReference type="NCBI Taxonomy" id="99883"/>
    <lineage>
        <taxon>Eukaryota</taxon>
        <taxon>Metazoa</taxon>
        <taxon>Chordata</taxon>
        <taxon>Craniata</taxon>
        <taxon>Vertebrata</taxon>
        <taxon>Euteleostomi</taxon>
        <taxon>Actinopterygii</taxon>
        <taxon>Neopterygii</taxon>
        <taxon>Teleostei</taxon>
        <taxon>Neoteleostei</taxon>
        <taxon>Acanthomorphata</taxon>
        <taxon>Eupercaria</taxon>
        <taxon>Tetraodontiformes</taxon>
        <taxon>Tetradontoidea</taxon>
        <taxon>Tetraodontidae</taxon>
        <taxon>Tetraodon</taxon>
    </lineage>
</organism>
<dbReference type="EMBL" id="CAAE01014769">
    <property type="protein sequence ID" value="CAG05552.1"/>
    <property type="molecule type" value="Genomic_DNA"/>
</dbReference>
<feature type="region of interest" description="Disordered" evidence="1">
    <location>
        <begin position="119"/>
        <end position="341"/>
    </location>
</feature>
<evidence type="ECO:0000256" key="1">
    <source>
        <dbReference type="SAM" id="MobiDB-lite"/>
    </source>
</evidence>
<reference evidence="2" key="2">
    <citation type="submission" date="2004-02" db="EMBL/GenBank/DDBJ databases">
        <authorList>
            <consortium name="Genoscope"/>
            <consortium name="Whitehead Institute Centre for Genome Research"/>
        </authorList>
    </citation>
    <scope>NUCLEOTIDE SEQUENCE</scope>
</reference>
<feature type="compositionally biased region" description="Basic and acidic residues" evidence="1">
    <location>
        <begin position="221"/>
        <end position="235"/>
    </location>
</feature>
<feature type="region of interest" description="Disordered" evidence="1">
    <location>
        <begin position="1"/>
        <end position="80"/>
    </location>
</feature>
<accession>Q4S1D0</accession>
<feature type="compositionally biased region" description="Low complexity" evidence="1">
    <location>
        <begin position="284"/>
        <end position="297"/>
    </location>
</feature>
<protein>
    <submittedName>
        <fullName evidence="2">(spotted green pufferfish) hypothetical protein</fullName>
    </submittedName>
</protein>
<proteinExistence type="predicted"/>
<reference evidence="2" key="1">
    <citation type="journal article" date="2004" name="Nature">
        <title>Genome duplication in the teleost fish Tetraodon nigroviridis reveals the early vertebrate proto-karyotype.</title>
        <authorList>
            <person name="Jaillon O."/>
            <person name="Aury J.-M."/>
            <person name="Brunet F."/>
            <person name="Petit J.-L."/>
            <person name="Stange-Thomann N."/>
            <person name="Mauceli E."/>
            <person name="Bouneau L."/>
            <person name="Fischer C."/>
            <person name="Ozouf-Costaz C."/>
            <person name="Bernot A."/>
            <person name="Nicaud S."/>
            <person name="Jaffe D."/>
            <person name="Fisher S."/>
            <person name="Lutfalla G."/>
            <person name="Dossat C."/>
            <person name="Segurens B."/>
            <person name="Dasilva C."/>
            <person name="Salanoubat M."/>
            <person name="Levy M."/>
            <person name="Boudet N."/>
            <person name="Castellano S."/>
            <person name="Anthouard V."/>
            <person name="Jubin C."/>
            <person name="Castelli V."/>
            <person name="Katinka M."/>
            <person name="Vacherie B."/>
            <person name="Biemont C."/>
            <person name="Skalli Z."/>
            <person name="Cattolico L."/>
            <person name="Poulain J."/>
            <person name="De Berardinis V."/>
            <person name="Cruaud C."/>
            <person name="Duprat S."/>
            <person name="Brottier P."/>
            <person name="Coutanceau J.-P."/>
            <person name="Gouzy J."/>
            <person name="Parra G."/>
            <person name="Lardier G."/>
            <person name="Chapple C."/>
            <person name="McKernan K.J."/>
            <person name="McEwan P."/>
            <person name="Bosak S."/>
            <person name="Kellis M."/>
            <person name="Volff J.-N."/>
            <person name="Guigo R."/>
            <person name="Zody M.C."/>
            <person name="Mesirov J."/>
            <person name="Lindblad-Toh K."/>
            <person name="Birren B."/>
            <person name="Nusbaum C."/>
            <person name="Kahn D."/>
            <person name="Robinson-Rechavi M."/>
            <person name="Laudet V."/>
            <person name="Schachter V."/>
            <person name="Quetier F."/>
            <person name="Saurin W."/>
            <person name="Scarpelli C."/>
            <person name="Wincker P."/>
            <person name="Lander E.S."/>
            <person name="Weissenbach J."/>
            <person name="Roest Crollius H."/>
        </authorList>
    </citation>
    <scope>NUCLEOTIDE SEQUENCE [LARGE SCALE GENOMIC DNA]</scope>
</reference>
<feature type="compositionally biased region" description="Basic residues" evidence="1">
    <location>
        <begin position="205"/>
        <end position="215"/>
    </location>
</feature>
<dbReference type="KEGG" id="tng:GSTEN00025608G001"/>
<feature type="compositionally biased region" description="Basic residues" evidence="1">
    <location>
        <begin position="257"/>
        <end position="270"/>
    </location>
</feature>
<name>Q4S1D0_TETNG</name>
<sequence length="341" mass="37100">MAHGRRAGTISDMVAPGPPLRSGPGDDQRRLVGEGSLSPGAEAPLTGPVAANRHHTSREPHPEDMEDACSEYDNVGSDVEQDGDEVLRLSREAVADVRYCKQVCAEDGDNVKEVRRHAPRSFRGLQSGARPHKASQSFRPYCAPLGKDGAERGVEKGHENRFLLSDGDEVEEVLDGARFIEDLDGAESSVPTQTPLGQDKEKERTRKRGELRKKNVPGGSKRRESSHVDSKDRQGKGRGRRGTAEDLETSLKDSKKGSVRSRARSGRHHPPPSPQKAQHHGGRPPVAAAAPSSAASPDRQRRVVKPCLEEPLEDAQAAPGKPQPVSKVPHQTELLNRPFYD</sequence>
<comment type="caution">
    <text evidence="2">The sequence shown here is derived from an EMBL/GenBank/DDBJ whole genome shotgun (WGS) entry which is preliminary data.</text>
</comment>
<evidence type="ECO:0000313" key="2">
    <source>
        <dbReference type="EMBL" id="CAG05552.1"/>
    </source>
</evidence>
<gene>
    <name evidence="2" type="ORF">GSTENG00025608001</name>
</gene>
<feature type="compositionally biased region" description="Basic and acidic residues" evidence="1">
    <location>
        <begin position="148"/>
        <end position="161"/>
    </location>
</feature>